<feature type="transmembrane region" description="Helical" evidence="1">
    <location>
        <begin position="279"/>
        <end position="300"/>
    </location>
</feature>
<comment type="caution">
    <text evidence="3">The sequence shown here is derived from an EMBL/GenBank/DDBJ whole genome shotgun (WGS) entry which is preliminary data.</text>
</comment>
<evidence type="ECO:0000259" key="2">
    <source>
        <dbReference type="Pfam" id="PF01757"/>
    </source>
</evidence>
<organism evidence="3 4">
    <name type="scientific">Mediterraneibacter gnavus</name>
    <name type="common">Ruminococcus gnavus</name>
    <dbReference type="NCBI Taxonomy" id="33038"/>
    <lineage>
        <taxon>Bacteria</taxon>
        <taxon>Bacillati</taxon>
        <taxon>Bacillota</taxon>
        <taxon>Clostridia</taxon>
        <taxon>Lachnospirales</taxon>
        <taxon>Lachnospiraceae</taxon>
        <taxon>Mediterraneibacter</taxon>
    </lineage>
</organism>
<evidence type="ECO:0000256" key="1">
    <source>
        <dbReference type="SAM" id="Phobius"/>
    </source>
</evidence>
<keyword evidence="1" id="KW-1133">Transmembrane helix</keyword>
<gene>
    <name evidence="3" type="ORF">DW243_17520</name>
</gene>
<dbReference type="RefSeq" id="WP_118208169.1">
    <property type="nucleotide sequence ID" value="NZ_QRIP01000061.1"/>
</dbReference>
<dbReference type="Proteomes" id="UP000283981">
    <property type="component" value="Unassembled WGS sequence"/>
</dbReference>
<evidence type="ECO:0000313" key="3">
    <source>
        <dbReference type="EMBL" id="RHG78560.1"/>
    </source>
</evidence>
<feature type="transmembrane region" description="Helical" evidence="1">
    <location>
        <begin position="253"/>
        <end position="273"/>
    </location>
</feature>
<feature type="transmembrane region" description="Helical" evidence="1">
    <location>
        <begin position="191"/>
        <end position="212"/>
    </location>
</feature>
<evidence type="ECO:0000313" key="4">
    <source>
        <dbReference type="Proteomes" id="UP000283981"/>
    </source>
</evidence>
<keyword evidence="1" id="KW-0812">Transmembrane</keyword>
<keyword evidence="1" id="KW-0472">Membrane</keyword>
<dbReference type="GO" id="GO:0016747">
    <property type="term" value="F:acyltransferase activity, transferring groups other than amino-acyl groups"/>
    <property type="evidence" value="ECO:0007669"/>
    <property type="project" value="InterPro"/>
</dbReference>
<reference evidence="3 4" key="1">
    <citation type="submission" date="2018-08" db="EMBL/GenBank/DDBJ databases">
        <title>A genome reference for cultivated species of the human gut microbiota.</title>
        <authorList>
            <person name="Zou Y."/>
            <person name="Xue W."/>
            <person name="Luo G."/>
        </authorList>
    </citation>
    <scope>NUCLEOTIDE SEQUENCE [LARGE SCALE GENOMIC DNA]</scope>
    <source>
        <strain evidence="3 4">AM21-18</strain>
    </source>
</reference>
<feature type="transmembrane region" description="Helical" evidence="1">
    <location>
        <begin position="72"/>
        <end position="90"/>
    </location>
</feature>
<protein>
    <recommendedName>
        <fullName evidence="2">Acyltransferase 3 domain-containing protein</fullName>
    </recommendedName>
</protein>
<feature type="transmembrane region" description="Helical" evidence="1">
    <location>
        <begin position="110"/>
        <end position="134"/>
    </location>
</feature>
<feature type="transmembrane region" description="Helical" evidence="1">
    <location>
        <begin position="162"/>
        <end position="179"/>
    </location>
</feature>
<feature type="transmembrane region" description="Helical" evidence="1">
    <location>
        <begin position="33"/>
        <end position="51"/>
    </location>
</feature>
<feature type="transmembrane region" description="Helical" evidence="1">
    <location>
        <begin position="139"/>
        <end position="156"/>
    </location>
</feature>
<dbReference type="Pfam" id="PF01757">
    <property type="entry name" value="Acyl_transf_3"/>
    <property type="match status" value="1"/>
</dbReference>
<name>A0A414UQX7_MEDGN</name>
<dbReference type="InterPro" id="IPR002656">
    <property type="entry name" value="Acyl_transf_3_dom"/>
</dbReference>
<sequence>MLKRHIFNLWLIHHLYQHSGLFHNTAFGSVLQVFGYLSVACFFFLSGYGLYASLQIKGTAYTDTFVKRKVVPYYKVLCIFVGIYFLFRITQGTQTSIWEIFKSLTFGGTIIGNGWYLQVQLVLYLLFYVVFGLIHQKKLVVMVSTCISFCICLYLIGYEATWYEGIMAFPLGMVWCAYHDRLFFLREKRKSFIVTCTVFLGVCVCFVLSRIIPNYTISVLCKSLSAVIFPISVMSIINWIPIQNKVTRLLGKYSMKIYVLQGIFLSLFHNVPMNITNPYVYVLCVTVSVFAGAMIVHPAVEKIYIKARKR</sequence>
<feature type="transmembrane region" description="Helical" evidence="1">
    <location>
        <begin position="224"/>
        <end position="241"/>
    </location>
</feature>
<proteinExistence type="predicted"/>
<dbReference type="AlphaFoldDB" id="A0A414UQX7"/>
<accession>A0A414UQX7</accession>
<feature type="domain" description="Acyltransferase 3" evidence="2">
    <location>
        <begin position="13"/>
        <end position="296"/>
    </location>
</feature>
<dbReference type="EMBL" id="QRIS01000055">
    <property type="protein sequence ID" value="RHG78560.1"/>
    <property type="molecule type" value="Genomic_DNA"/>
</dbReference>